<evidence type="ECO:0000313" key="5">
    <source>
        <dbReference type="EMBL" id="THG40294.1"/>
    </source>
</evidence>
<dbReference type="InterPro" id="IPR050266">
    <property type="entry name" value="AB_hydrolase_sf"/>
</dbReference>
<dbReference type="GO" id="GO:0016787">
    <property type="term" value="F:hydrolase activity"/>
    <property type="evidence" value="ECO:0007669"/>
    <property type="project" value="UniProtKB-KW"/>
</dbReference>
<dbReference type="Gene3D" id="3.40.50.1820">
    <property type="entry name" value="alpha/beta hydrolase"/>
    <property type="match status" value="1"/>
</dbReference>
<dbReference type="Pfam" id="PF00561">
    <property type="entry name" value="Abhydrolase_1"/>
    <property type="match status" value="1"/>
</dbReference>
<evidence type="ECO:0000256" key="3">
    <source>
        <dbReference type="PIRNR" id="PIRNR005539"/>
    </source>
</evidence>
<proteinExistence type="inferred from homology"/>
<dbReference type="InterPro" id="IPR029058">
    <property type="entry name" value="AB_hydrolase_fold"/>
</dbReference>
<evidence type="ECO:0000313" key="6">
    <source>
        <dbReference type="Proteomes" id="UP000308038"/>
    </source>
</evidence>
<dbReference type="EMBL" id="SSTI01000005">
    <property type="protein sequence ID" value="THG40294.1"/>
    <property type="molecule type" value="Genomic_DNA"/>
</dbReference>
<accession>A0ABY2QKT8</accession>
<keyword evidence="2 3" id="KW-0378">Hydrolase</keyword>
<dbReference type="InterPro" id="IPR005945">
    <property type="entry name" value="Pro_imino_pep"/>
</dbReference>
<name>A0ABY2QKT8_9SPHN</name>
<dbReference type="PANTHER" id="PTHR43798">
    <property type="entry name" value="MONOACYLGLYCEROL LIPASE"/>
    <property type="match status" value="1"/>
</dbReference>
<comment type="similarity">
    <text evidence="1 3">Belongs to the peptidase S33 family.</text>
</comment>
<evidence type="ECO:0000259" key="4">
    <source>
        <dbReference type="Pfam" id="PF00561"/>
    </source>
</evidence>
<gene>
    <name evidence="5" type="ORF">E5988_08875</name>
</gene>
<evidence type="ECO:0000256" key="1">
    <source>
        <dbReference type="ARBA" id="ARBA00010088"/>
    </source>
</evidence>
<dbReference type="PIRSF" id="PIRSF005539">
    <property type="entry name" value="Pept_S33_TRI_F1"/>
    <property type="match status" value="1"/>
</dbReference>
<organism evidence="5 6">
    <name type="scientific">Sphingomonas olei</name>
    <dbReference type="NCBI Taxonomy" id="1886787"/>
    <lineage>
        <taxon>Bacteria</taxon>
        <taxon>Pseudomonadati</taxon>
        <taxon>Pseudomonadota</taxon>
        <taxon>Alphaproteobacteria</taxon>
        <taxon>Sphingomonadales</taxon>
        <taxon>Sphingomonadaceae</taxon>
        <taxon>Sphingomonas</taxon>
    </lineage>
</organism>
<protein>
    <submittedName>
        <fullName evidence="5">Alpha/beta fold hydrolase</fullName>
    </submittedName>
</protein>
<reference evidence="5 6" key="1">
    <citation type="submission" date="2019-04" db="EMBL/GenBank/DDBJ databases">
        <title>Microbes associate with the intestines of laboratory mice.</title>
        <authorList>
            <person name="Navarre W."/>
            <person name="Wong E."/>
            <person name="Huang K.C."/>
            <person name="Tropini C."/>
            <person name="Ng K."/>
            <person name="Yu B."/>
        </authorList>
    </citation>
    <scope>NUCLEOTIDE SEQUENCE [LARGE SCALE GENOMIC DNA]</scope>
    <source>
        <strain evidence="5 6">NM83_B4-11</strain>
    </source>
</reference>
<dbReference type="InterPro" id="IPR000073">
    <property type="entry name" value="AB_hydrolase_1"/>
</dbReference>
<dbReference type="Proteomes" id="UP000308038">
    <property type="component" value="Unassembled WGS sequence"/>
</dbReference>
<comment type="caution">
    <text evidence="5">The sequence shown here is derived from an EMBL/GenBank/DDBJ whole genome shotgun (WGS) entry which is preliminary data.</text>
</comment>
<keyword evidence="6" id="KW-1185">Reference proteome</keyword>
<dbReference type="InterPro" id="IPR002410">
    <property type="entry name" value="Peptidase_S33"/>
</dbReference>
<dbReference type="PRINTS" id="PR00793">
    <property type="entry name" value="PROAMNOPTASE"/>
</dbReference>
<evidence type="ECO:0000256" key="2">
    <source>
        <dbReference type="ARBA" id="ARBA00022801"/>
    </source>
</evidence>
<sequence length="327" mass="34553">MDRRALIAGGASLAGVALAGAGPARARDLARPTRELMVPVEGGRVYVRVDGDLAGARAPIIMAHGGPGGTHASFLEALALAGERAVILYDQLDSGRSDHPNNPANWLVSRFVDELEAIRAALGVARWHMLGASWGGTIALEYGARRPTALAGLVLASPLISTRSWLADARALIGELPTPIQEELRRCGALTLPAPPPSCDEPTRAFYAAFNRREPPAPDIKAYTGQGRGFNAGLYRAMWGASEFVSTGTLKDYDGEPLLAKLEGKRTLFLCGQYDEARPVTVGAFAARVPGAGFGVVPGAAHGLFNDRPAETIGMLRAWLARQDVLA</sequence>
<dbReference type="SUPFAM" id="SSF53474">
    <property type="entry name" value="alpha/beta-Hydrolases"/>
    <property type="match status" value="1"/>
</dbReference>
<dbReference type="PANTHER" id="PTHR43798:SF33">
    <property type="entry name" value="HYDROLASE, PUTATIVE (AFU_ORTHOLOGUE AFUA_2G14860)-RELATED"/>
    <property type="match status" value="1"/>
</dbReference>
<feature type="domain" description="AB hydrolase-1" evidence="4">
    <location>
        <begin position="59"/>
        <end position="173"/>
    </location>
</feature>